<dbReference type="EMBL" id="QUSY01001128">
    <property type="protein sequence ID" value="RHY25954.1"/>
    <property type="molecule type" value="Genomic_DNA"/>
</dbReference>
<dbReference type="InterPro" id="IPR002110">
    <property type="entry name" value="Ankyrin_rpt"/>
</dbReference>
<dbReference type="VEuPathDB" id="FungiDB:H310_11249"/>
<comment type="similarity">
    <text evidence="2">Belongs to the protein prenyltransferase subunit alpha family.</text>
</comment>
<evidence type="ECO:0000313" key="16">
    <source>
        <dbReference type="EMBL" id="RHY25954.1"/>
    </source>
</evidence>
<dbReference type="GO" id="GO:0005953">
    <property type="term" value="C:CAAX-protein geranylgeranyltransferase complex"/>
    <property type="evidence" value="ECO:0007669"/>
    <property type="project" value="TreeGrafter"/>
</dbReference>
<dbReference type="GO" id="GO:0004660">
    <property type="term" value="F:protein farnesyltransferase activity"/>
    <property type="evidence" value="ECO:0007669"/>
    <property type="project" value="UniProtKB-EC"/>
</dbReference>
<dbReference type="Proteomes" id="UP000285060">
    <property type="component" value="Unassembled WGS sequence"/>
</dbReference>
<evidence type="ECO:0000256" key="3">
    <source>
        <dbReference type="ARBA" id="ARBA00012700"/>
    </source>
</evidence>
<gene>
    <name evidence="16" type="ORF">DYB32_007987</name>
</gene>
<keyword evidence="7" id="KW-0677">Repeat</keyword>
<dbReference type="PROSITE" id="PS50088">
    <property type="entry name" value="ANK_REPEAT"/>
    <property type="match status" value="2"/>
</dbReference>
<dbReference type="Pfam" id="PF00023">
    <property type="entry name" value="Ank"/>
    <property type="match status" value="1"/>
</dbReference>
<sequence>MEMYLRENEKYQRQPTRTRLEQRQKAPAGTLDNMASTSTLGLHLIQVCATGTPDEARSLLAAIKKEARPASVLEYRHPSSQFTALHTAVFHGCSEIVDLLLQHGADIHALTNVQKKNTPLHVAAYYGHARVLKVLVARGADLYRLNADGLLPLDLVRFKNHTEVVNHREAARILIFAVELHKGSVAFSMGSDSWNPCFARLLRVQSGAPGHSMVELALHSERSMLCPFMVVLFDPKVTRFTITSELQEVMDLFRAVLLLDEHSERTLVLSTAAIECNAANYTAWHFRRKVLASLNADLYDELEFTRQHALESPKNYQIWHHRREIVERLQDSSLELAFVGEALTDDQKNYHAWSYRQWVVKHFSLWDGELAFVDEMLLLDMRNNSAWNHRWFVIHHMHARDVPADIRAREIQVAVSYIRRAPHNESPWNYLRGYLRSSYDIDVAPIQRMAEEIYAEHPTTCIFAANLLVDLHVAASTPDSLDKAKEVRHVSLGMLDVKLRRISA</sequence>
<evidence type="ECO:0000256" key="13">
    <source>
        <dbReference type="ARBA" id="ARBA00043219"/>
    </source>
</evidence>
<dbReference type="InterPro" id="IPR002088">
    <property type="entry name" value="Prenyl_trans_a"/>
</dbReference>
<proteinExistence type="inferred from homology"/>
<comment type="caution">
    <text evidence="16">The sequence shown here is derived from an EMBL/GenBank/DDBJ whole genome shotgun (WGS) entry which is preliminary data.</text>
</comment>
<dbReference type="Gene3D" id="1.25.40.120">
    <property type="entry name" value="Protein prenylyltransferase"/>
    <property type="match status" value="1"/>
</dbReference>
<evidence type="ECO:0000256" key="11">
    <source>
        <dbReference type="ARBA" id="ARBA00042436"/>
    </source>
</evidence>
<evidence type="ECO:0000256" key="8">
    <source>
        <dbReference type="ARBA" id="ARBA00022842"/>
    </source>
</evidence>
<evidence type="ECO:0000256" key="6">
    <source>
        <dbReference type="ARBA" id="ARBA00022679"/>
    </source>
</evidence>
<dbReference type="Pfam" id="PF13857">
    <property type="entry name" value="Ank_5"/>
    <property type="match status" value="1"/>
</dbReference>
<dbReference type="PROSITE" id="PS50297">
    <property type="entry name" value="ANK_REP_REGION"/>
    <property type="match status" value="2"/>
</dbReference>
<feature type="repeat" description="ANK" evidence="14">
    <location>
        <begin position="80"/>
        <end position="112"/>
    </location>
</feature>
<dbReference type="SUPFAM" id="SSF48403">
    <property type="entry name" value="Ankyrin repeat"/>
    <property type="match status" value="1"/>
</dbReference>
<dbReference type="GO" id="GO:0005965">
    <property type="term" value="C:protein farnesyltransferase complex"/>
    <property type="evidence" value="ECO:0007669"/>
    <property type="project" value="TreeGrafter"/>
</dbReference>
<protein>
    <recommendedName>
        <fullName evidence="9">Protein farnesyltransferase/geranylgeranyltransferase type-1 subunit alpha</fullName>
        <ecNumber evidence="4">2.5.1.58</ecNumber>
        <ecNumber evidence="3">2.5.1.59</ecNumber>
    </recommendedName>
    <alternativeName>
        <fullName evidence="12">CAAX farnesyltransferase subunit alpha</fullName>
    </alternativeName>
    <alternativeName>
        <fullName evidence="11">FTase-alpha</fullName>
    </alternativeName>
    <alternativeName>
        <fullName evidence="10">Ras proteins prenyltransferase subunit alpha</fullName>
    </alternativeName>
    <alternativeName>
        <fullName evidence="13">Type I protein geranyl-geranyltransferase subunit alpha</fullName>
    </alternativeName>
</protein>
<keyword evidence="5" id="KW-0637">Prenyltransferase</keyword>
<keyword evidence="8" id="KW-0460">Magnesium</keyword>
<evidence type="ECO:0000256" key="5">
    <source>
        <dbReference type="ARBA" id="ARBA00022602"/>
    </source>
</evidence>
<dbReference type="SUPFAM" id="SSF48439">
    <property type="entry name" value="Protein prenylyltransferase"/>
    <property type="match status" value="1"/>
</dbReference>
<feature type="repeat" description="ANK" evidence="14">
    <location>
        <begin position="115"/>
        <end position="147"/>
    </location>
</feature>
<dbReference type="PANTHER" id="PTHR11129:SF1">
    <property type="entry name" value="PROTEIN FARNESYLTRANSFERASE_GERANYLGERANYLTRANSFERASE TYPE-1 SUBUNIT ALPHA"/>
    <property type="match status" value="1"/>
</dbReference>
<evidence type="ECO:0000256" key="4">
    <source>
        <dbReference type="ARBA" id="ARBA00012702"/>
    </source>
</evidence>
<dbReference type="AlphaFoldDB" id="A0A3R6ZKW0"/>
<dbReference type="SMART" id="SM00248">
    <property type="entry name" value="ANK"/>
    <property type="match status" value="2"/>
</dbReference>
<evidence type="ECO:0000256" key="14">
    <source>
        <dbReference type="PROSITE-ProRule" id="PRU00023"/>
    </source>
</evidence>
<organism evidence="16 17">
    <name type="scientific">Aphanomyces invadans</name>
    <dbReference type="NCBI Taxonomy" id="157072"/>
    <lineage>
        <taxon>Eukaryota</taxon>
        <taxon>Sar</taxon>
        <taxon>Stramenopiles</taxon>
        <taxon>Oomycota</taxon>
        <taxon>Saprolegniomycetes</taxon>
        <taxon>Saprolegniales</taxon>
        <taxon>Verrucalvaceae</taxon>
        <taxon>Aphanomyces</taxon>
    </lineage>
</organism>
<comment type="cofactor">
    <cofactor evidence="1">
        <name>Mg(2+)</name>
        <dbReference type="ChEBI" id="CHEBI:18420"/>
    </cofactor>
</comment>
<evidence type="ECO:0000313" key="17">
    <source>
        <dbReference type="Proteomes" id="UP000285060"/>
    </source>
</evidence>
<evidence type="ECO:0000256" key="2">
    <source>
        <dbReference type="ARBA" id="ARBA00006734"/>
    </source>
</evidence>
<keyword evidence="14" id="KW-0040">ANK repeat</keyword>
<dbReference type="EC" id="2.5.1.59" evidence="3"/>
<reference evidence="16 17" key="1">
    <citation type="submission" date="2018-08" db="EMBL/GenBank/DDBJ databases">
        <title>Aphanomyces genome sequencing and annotation.</title>
        <authorList>
            <person name="Minardi D."/>
            <person name="Oidtmann B."/>
            <person name="Van Der Giezen M."/>
            <person name="Studholme D.J."/>
        </authorList>
    </citation>
    <scope>NUCLEOTIDE SEQUENCE [LARGE SCALE GENOMIC DNA]</scope>
    <source>
        <strain evidence="16 17">NJM0002</strain>
    </source>
</reference>
<evidence type="ECO:0000256" key="9">
    <source>
        <dbReference type="ARBA" id="ARBA00040965"/>
    </source>
</evidence>
<feature type="compositionally biased region" description="Basic and acidic residues" evidence="15">
    <location>
        <begin position="1"/>
        <end position="24"/>
    </location>
</feature>
<dbReference type="PANTHER" id="PTHR11129">
    <property type="entry name" value="PROTEIN FARNESYLTRANSFERASE ALPHA SUBUNIT/RAB GERANYLGERANYL TRANSFERASE ALPHA SUBUNIT"/>
    <property type="match status" value="1"/>
</dbReference>
<evidence type="ECO:0000256" key="10">
    <source>
        <dbReference type="ARBA" id="ARBA00041392"/>
    </source>
</evidence>
<dbReference type="Gene3D" id="1.25.40.20">
    <property type="entry name" value="Ankyrin repeat-containing domain"/>
    <property type="match status" value="1"/>
</dbReference>
<keyword evidence="6" id="KW-0808">Transferase</keyword>
<feature type="region of interest" description="Disordered" evidence="15">
    <location>
        <begin position="1"/>
        <end position="31"/>
    </location>
</feature>
<keyword evidence="17" id="KW-1185">Reference proteome</keyword>
<evidence type="ECO:0000256" key="15">
    <source>
        <dbReference type="SAM" id="MobiDB-lite"/>
    </source>
</evidence>
<name>A0A3R6ZKW0_9STRA</name>
<dbReference type="Pfam" id="PF01239">
    <property type="entry name" value="PPTA"/>
    <property type="match status" value="5"/>
</dbReference>
<evidence type="ECO:0000256" key="12">
    <source>
        <dbReference type="ARBA" id="ARBA00043086"/>
    </source>
</evidence>
<dbReference type="InterPro" id="IPR036770">
    <property type="entry name" value="Ankyrin_rpt-contain_sf"/>
</dbReference>
<evidence type="ECO:0000256" key="7">
    <source>
        <dbReference type="ARBA" id="ARBA00022737"/>
    </source>
</evidence>
<dbReference type="GO" id="GO:0004662">
    <property type="term" value="F:CAAX-protein geranylgeranyltransferase activity"/>
    <property type="evidence" value="ECO:0007669"/>
    <property type="project" value="UniProtKB-EC"/>
</dbReference>
<dbReference type="EC" id="2.5.1.58" evidence="4"/>
<dbReference type="PROSITE" id="PS51147">
    <property type="entry name" value="PFTA"/>
    <property type="match status" value="5"/>
</dbReference>
<evidence type="ECO:0000256" key="1">
    <source>
        <dbReference type="ARBA" id="ARBA00001946"/>
    </source>
</evidence>
<accession>A0A3R6ZKW0</accession>